<sequence length="413" mass="44778">MAIFGAQWASTLVELPTLTFHHAILPLSIFSALHGIRVSMAYRQAIEQAAAQSLRDGKDPQPTRLPWGQALLSVLAMSLGGGFSASMLLGMPPSWLGSNVVVPTYTLSFLLIQYTYLYDILKDMVPPAVLDSVLIVADGSLRALSIAKLGVDGSRMRFAADSHYPGATEPWFAMLFLGMISGSGGGMWGDFLKLKTHKWTLSTPSWASAATYDMKAALLSAFFYAASTSPQFYSLLHNGGSDDADKEGGFVAHGGMLETSDAKAMTMLVMCTLLLGKRAEETVVQLAKSFQSNATTTAIPPRKSLRSSSTAASKKKHDDEIEEDDDESSYKPLTRRGFDDATEEEGEEEEEEDEEQEAKKTTRGGGRKKSSTTTTTTTTTSRRSAKSASVEPSSSEVPLTRSTRLRKPTRQEL</sequence>
<feature type="compositionally biased region" description="Low complexity" evidence="1">
    <location>
        <begin position="371"/>
        <end position="398"/>
    </location>
</feature>
<evidence type="ECO:0000256" key="2">
    <source>
        <dbReference type="SAM" id="Phobius"/>
    </source>
</evidence>
<dbReference type="Proteomes" id="UP000723463">
    <property type="component" value="Unassembled WGS sequence"/>
</dbReference>
<feature type="region of interest" description="Disordered" evidence="1">
    <location>
        <begin position="294"/>
        <end position="413"/>
    </location>
</feature>
<accession>A0A9P6FB47</accession>
<feature type="compositionally biased region" description="Acidic residues" evidence="1">
    <location>
        <begin position="340"/>
        <end position="356"/>
    </location>
</feature>
<proteinExistence type="predicted"/>
<evidence type="ECO:0000313" key="3">
    <source>
        <dbReference type="EMBL" id="KAF9546622.1"/>
    </source>
</evidence>
<feature type="transmembrane region" description="Helical" evidence="2">
    <location>
        <begin position="171"/>
        <end position="192"/>
    </location>
</feature>
<keyword evidence="2" id="KW-0812">Transmembrane</keyword>
<evidence type="ECO:0000313" key="4">
    <source>
        <dbReference type="Proteomes" id="UP000723463"/>
    </source>
</evidence>
<dbReference type="EMBL" id="JAAAXW010000053">
    <property type="protein sequence ID" value="KAF9546622.1"/>
    <property type="molecule type" value="Genomic_DNA"/>
</dbReference>
<keyword evidence="2" id="KW-1133">Transmembrane helix</keyword>
<organism evidence="3 4">
    <name type="scientific">Mortierella hygrophila</name>
    <dbReference type="NCBI Taxonomy" id="979708"/>
    <lineage>
        <taxon>Eukaryota</taxon>
        <taxon>Fungi</taxon>
        <taxon>Fungi incertae sedis</taxon>
        <taxon>Mucoromycota</taxon>
        <taxon>Mortierellomycotina</taxon>
        <taxon>Mortierellomycetes</taxon>
        <taxon>Mortierellales</taxon>
        <taxon>Mortierellaceae</taxon>
        <taxon>Mortierella</taxon>
    </lineage>
</organism>
<gene>
    <name evidence="3" type="ORF">EC957_009545</name>
</gene>
<keyword evidence="2" id="KW-0472">Membrane</keyword>
<dbReference type="AlphaFoldDB" id="A0A9P6FB47"/>
<evidence type="ECO:0000256" key="1">
    <source>
        <dbReference type="SAM" id="MobiDB-lite"/>
    </source>
</evidence>
<feature type="compositionally biased region" description="Basic residues" evidence="1">
    <location>
        <begin position="403"/>
        <end position="413"/>
    </location>
</feature>
<feature type="transmembrane region" description="Helical" evidence="2">
    <location>
        <begin position="95"/>
        <end position="117"/>
    </location>
</feature>
<feature type="compositionally biased region" description="Basic residues" evidence="1">
    <location>
        <begin position="361"/>
        <end position="370"/>
    </location>
</feature>
<comment type="caution">
    <text evidence="3">The sequence shown here is derived from an EMBL/GenBank/DDBJ whole genome shotgun (WGS) entry which is preliminary data.</text>
</comment>
<protein>
    <submittedName>
        <fullName evidence="3">Uncharacterized protein</fullName>
    </submittedName>
</protein>
<keyword evidence="4" id="KW-1185">Reference proteome</keyword>
<reference evidence="3" key="1">
    <citation type="journal article" date="2020" name="Fungal Divers.">
        <title>Resolving the Mortierellaceae phylogeny through synthesis of multi-gene phylogenetics and phylogenomics.</title>
        <authorList>
            <person name="Vandepol N."/>
            <person name="Liber J."/>
            <person name="Desiro A."/>
            <person name="Na H."/>
            <person name="Kennedy M."/>
            <person name="Barry K."/>
            <person name="Grigoriev I.V."/>
            <person name="Miller A.N."/>
            <person name="O'Donnell K."/>
            <person name="Stajich J.E."/>
            <person name="Bonito G."/>
        </authorList>
    </citation>
    <scope>NUCLEOTIDE SEQUENCE</scope>
    <source>
        <strain evidence="3">NRRL 2591</strain>
    </source>
</reference>
<name>A0A9P6FB47_9FUNG</name>
<feature type="transmembrane region" description="Helical" evidence="2">
    <location>
        <begin position="70"/>
        <end position="89"/>
    </location>
</feature>